<dbReference type="Pfam" id="PF07690">
    <property type="entry name" value="MFS_1"/>
    <property type="match status" value="1"/>
</dbReference>
<gene>
    <name evidence="9" type="ORF">SCAR479_11667</name>
</gene>
<dbReference type="InterPro" id="IPR020846">
    <property type="entry name" value="MFS_dom"/>
</dbReference>
<dbReference type="InterPro" id="IPR036259">
    <property type="entry name" value="MFS_trans_sf"/>
</dbReference>
<evidence type="ECO:0000256" key="4">
    <source>
        <dbReference type="ARBA" id="ARBA00022989"/>
    </source>
</evidence>
<evidence type="ECO:0000259" key="8">
    <source>
        <dbReference type="PROSITE" id="PS50850"/>
    </source>
</evidence>
<feature type="transmembrane region" description="Helical" evidence="7">
    <location>
        <begin position="141"/>
        <end position="162"/>
    </location>
</feature>
<feature type="transmembrane region" description="Helical" evidence="7">
    <location>
        <begin position="232"/>
        <end position="257"/>
    </location>
</feature>
<feature type="domain" description="Major facilitator superfamily (MFS) profile" evidence="8">
    <location>
        <begin position="108"/>
        <end position="553"/>
    </location>
</feature>
<comment type="subcellular location">
    <subcellularLocation>
        <location evidence="1">Membrane</location>
        <topology evidence="1">Multi-pass membrane protein</topology>
    </subcellularLocation>
</comment>
<reference evidence="9 10" key="1">
    <citation type="submission" date="2024-02" db="EMBL/GenBank/DDBJ databases">
        <title>First draft genome assembly of two strains of Seiridium cardinale.</title>
        <authorList>
            <person name="Emiliani G."/>
            <person name="Scali E."/>
        </authorList>
    </citation>
    <scope>NUCLEOTIDE SEQUENCE [LARGE SCALE GENOMIC DNA]</scope>
    <source>
        <strain evidence="9 10">BM-138-000479</strain>
    </source>
</reference>
<accession>A0ABR2XDA7</accession>
<dbReference type="Gene3D" id="1.20.1720.10">
    <property type="entry name" value="Multidrug resistance protein D"/>
    <property type="match status" value="1"/>
</dbReference>
<dbReference type="InterPro" id="IPR011701">
    <property type="entry name" value="MFS"/>
</dbReference>
<feature type="compositionally biased region" description="Basic and acidic residues" evidence="6">
    <location>
        <begin position="564"/>
        <end position="580"/>
    </location>
</feature>
<evidence type="ECO:0000256" key="7">
    <source>
        <dbReference type="SAM" id="Phobius"/>
    </source>
</evidence>
<feature type="region of interest" description="Disordered" evidence="6">
    <location>
        <begin position="1"/>
        <end position="61"/>
    </location>
</feature>
<feature type="transmembrane region" description="Helical" evidence="7">
    <location>
        <begin position="528"/>
        <end position="550"/>
    </location>
</feature>
<keyword evidence="5 7" id="KW-0472">Membrane</keyword>
<evidence type="ECO:0000313" key="9">
    <source>
        <dbReference type="EMBL" id="KAK9771596.1"/>
    </source>
</evidence>
<dbReference type="SUPFAM" id="SSF103473">
    <property type="entry name" value="MFS general substrate transporter"/>
    <property type="match status" value="1"/>
</dbReference>
<feature type="transmembrane region" description="Helical" evidence="7">
    <location>
        <begin position="263"/>
        <end position="282"/>
    </location>
</feature>
<feature type="transmembrane region" description="Helical" evidence="7">
    <location>
        <begin position="468"/>
        <end position="489"/>
    </location>
</feature>
<comment type="caution">
    <text evidence="9">The sequence shown here is derived from an EMBL/GenBank/DDBJ whole genome shotgun (WGS) entry which is preliminary data.</text>
</comment>
<feature type="transmembrane region" description="Helical" evidence="7">
    <location>
        <begin position="174"/>
        <end position="193"/>
    </location>
</feature>
<feature type="transmembrane region" description="Helical" evidence="7">
    <location>
        <begin position="501"/>
        <end position="522"/>
    </location>
</feature>
<keyword evidence="10" id="KW-1185">Reference proteome</keyword>
<dbReference type="Proteomes" id="UP001465668">
    <property type="component" value="Unassembled WGS sequence"/>
</dbReference>
<dbReference type="PANTHER" id="PTHR23502:SF51">
    <property type="entry name" value="QUINIDINE RESISTANCE PROTEIN 1-RELATED"/>
    <property type="match status" value="1"/>
</dbReference>
<proteinExistence type="predicted"/>
<dbReference type="Gene3D" id="1.20.1250.20">
    <property type="entry name" value="MFS general substrate transporter like domains"/>
    <property type="match status" value="1"/>
</dbReference>
<dbReference type="PROSITE" id="PS50850">
    <property type="entry name" value="MFS"/>
    <property type="match status" value="1"/>
</dbReference>
<evidence type="ECO:0000313" key="10">
    <source>
        <dbReference type="Proteomes" id="UP001465668"/>
    </source>
</evidence>
<evidence type="ECO:0000256" key="3">
    <source>
        <dbReference type="ARBA" id="ARBA00022692"/>
    </source>
</evidence>
<sequence length="580" mass="62993">MAETEGENRVCTGVLAAKPEPSSEDQRRSSCSNSEKDRNQASQVTNPKDTPAASTHDLPTTAADLAADAIEASEIDGAHGDEEKGASPPAVDPEAPYAIWTVNQKRFIIFCVSITGLLSPLTGSVYLPAMNQIASDLGVRISLINLTITTYQLFQGLAPSFIASIADTRGRRPAYLLALGIYVVANLALALQWSYPALLVLRCLQSAGSSATIALGSAVVSDLVTRAERGSYIGWSSMGISLGPALGPVIGGLLSGYQGWRSIFWFLMVFGGILLMAIIIWVPETCRAVVGNGSVRPQEWNVTLLQWIKARKGAEQVEERLETITKPRRRPNPLSALKILGEPEGEITLSYGSLLFAGYFMVMTTLSEQLASRFGFDSVKIGLCYLPLGFGSLLSRFTAGQLFDWNFRRHSRKLGIPLDFKKQQKIEVYPIERIRLEICIPMVYISCGTVLAYAWTMQSNSSLAGIEVALFFQGLFFSGALQGMNTLIVDTHQDTPATATAANNLFRCLMSAGGTAVAPILIEKIGVGLMGVFISGVWLIFSPCLWLVLYKGEGWRKEQKRRRDAKDAKAAEETGVDSKV</sequence>
<name>A0ABR2XDA7_9PEZI</name>
<feature type="transmembrane region" description="Helical" evidence="7">
    <location>
        <begin position="199"/>
        <end position="220"/>
    </location>
</feature>
<evidence type="ECO:0000256" key="1">
    <source>
        <dbReference type="ARBA" id="ARBA00004141"/>
    </source>
</evidence>
<feature type="transmembrane region" description="Helical" evidence="7">
    <location>
        <begin position="434"/>
        <end position="456"/>
    </location>
</feature>
<feature type="region of interest" description="Disordered" evidence="6">
    <location>
        <begin position="559"/>
        <end position="580"/>
    </location>
</feature>
<evidence type="ECO:0000256" key="5">
    <source>
        <dbReference type="ARBA" id="ARBA00023136"/>
    </source>
</evidence>
<evidence type="ECO:0000256" key="6">
    <source>
        <dbReference type="SAM" id="MobiDB-lite"/>
    </source>
</evidence>
<keyword evidence="3 7" id="KW-0812">Transmembrane</keyword>
<dbReference type="PANTHER" id="PTHR23502">
    <property type="entry name" value="MAJOR FACILITATOR SUPERFAMILY"/>
    <property type="match status" value="1"/>
</dbReference>
<keyword evidence="2" id="KW-0813">Transport</keyword>
<protein>
    <submittedName>
        <fullName evidence="9">Major facilitator superfamily domain-containing protein</fullName>
    </submittedName>
</protein>
<keyword evidence="4 7" id="KW-1133">Transmembrane helix</keyword>
<evidence type="ECO:0000256" key="2">
    <source>
        <dbReference type="ARBA" id="ARBA00022448"/>
    </source>
</evidence>
<feature type="compositionally biased region" description="Basic and acidic residues" evidence="6">
    <location>
        <begin position="24"/>
        <end position="39"/>
    </location>
</feature>
<feature type="transmembrane region" description="Helical" evidence="7">
    <location>
        <begin position="107"/>
        <end position="129"/>
    </location>
</feature>
<dbReference type="EMBL" id="JARVKM010000072">
    <property type="protein sequence ID" value="KAK9771596.1"/>
    <property type="molecule type" value="Genomic_DNA"/>
</dbReference>
<organism evidence="9 10">
    <name type="scientific">Seiridium cardinale</name>
    <dbReference type="NCBI Taxonomy" id="138064"/>
    <lineage>
        <taxon>Eukaryota</taxon>
        <taxon>Fungi</taxon>
        <taxon>Dikarya</taxon>
        <taxon>Ascomycota</taxon>
        <taxon>Pezizomycotina</taxon>
        <taxon>Sordariomycetes</taxon>
        <taxon>Xylariomycetidae</taxon>
        <taxon>Amphisphaeriales</taxon>
        <taxon>Sporocadaceae</taxon>
        <taxon>Seiridium</taxon>
    </lineage>
</organism>